<accession>A0ABW5DUE2</accession>
<organism evidence="3 4">
    <name type="scientific">Lacibacterium aquatile</name>
    <dbReference type="NCBI Taxonomy" id="1168082"/>
    <lineage>
        <taxon>Bacteria</taxon>
        <taxon>Pseudomonadati</taxon>
        <taxon>Pseudomonadota</taxon>
        <taxon>Alphaproteobacteria</taxon>
        <taxon>Rhodospirillales</taxon>
        <taxon>Rhodospirillaceae</taxon>
    </lineage>
</organism>
<dbReference type="Proteomes" id="UP001597295">
    <property type="component" value="Unassembled WGS sequence"/>
</dbReference>
<sequence length="148" mass="16425">MFDSFMTPEVGGIALFFGTMLAATIFPVSSEAMLAAAIHQKLGGTVELVLIATIGNTVGCWLNWLTGRFLYQYRDRRWFPVSDAALQRARTWFNRWGLTSLLFSWIPIVGDPLTVIAGILKVNLYAFLFLTATGRALRYCVIAGLLAE</sequence>
<keyword evidence="1" id="KW-0812">Transmembrane</keyword>
<evidence type="ECO:0000259" key="2">
    <source>
        <dbReference type="Pfam" id="PF09335"/>
    </source>
</evidence>
<feature type="transmembrane region" description="Helical" evidence="1">
    <location>
        <begin position="49"/>
        <end position="71"/>
    </location>
</feature>
<keyword evidence="1" id="KW-1133">Transmembrane helix</keyword>
<name>A0ABW5DUE2_9PROT</name>
<feature type="transmembrane region" description="Helical" evidence="1">
    <location>
        <begin position="92"/>
        <end position="110"/>
    </location>
</feature>
<dbReference type="InterPro" id="IPR032816">
    <property type="entry name" value="VTT_dom"/>
</dbReference>
<dbReference type="InterPro" id="IPR051311">
    <property type="entry name" value="DedA_domain"/>
</dbReference>
<dbReference type="RefSeq" id="WP_379877393.1">
    <property type="nucleotide sequence ID" value="NZ_JBHUIP010000013.1"/>
</dbReference>
<feature type="domain" description="VTT" evidence="2">
    <location>
        <begin position="30"/>
        <end position="145"/>
    </location>
</feature>
<dbReference type="PANTHER" id="PTHR42709">
    <property type="entry name" value="ALKALINE PHOSPHATASE LIKE PROTEIN"/>
    <property type="match status" value="1"/>
</dbReference>
<evidence type="ECO:0000256" key="1">
    <source>
        <dbReference type="SAM" id="Phobius"/>
    </source>
</evidence>
<keyword evidence="4" id="KW-1185">Reference proteome</keyword>
<proteinExistence type="predicted"/>
<protein>
    <submittedName>
        <fullName evidence="3">YqaA family protein</fullName>
    </submittedName>
</protein>
<keyword evidence="1" id="KW-0472">Membrane</keyword>
<reference evidence="4" key="1">
    <citation type="journal article" date="2019" name="Int. J. Syst. Evol. Microbiol.">
        <title>The Global Catalogue of Microorganisms (GCM) 10K type strain sequencing project: providing services to taxonomists for standard genome sequencing and annotation.</title>
        <authorList>
            <consortium name="The Broad Institute Genomics Platform"/>
            <consortium name="The Broad Institute Genome Sequencing Center for Infectious Disease"/>
            <person name="Wu L."/>
            <person name="Ma J."/>
        </authorList>
    </citation>
    <scope>NUCLEOTIDE SEQUENCE [LARGE SCALE GENOMIC DNA]</scope>
    <source>
        <strain evidence="4">CGMCC 1.19062</strain>
    </source>
</reference>
<comment type="caution">
    <text evidence="3">The sequence shown here is derived from an EMBL/GenBank/DDBJ whole genome shotgun (WGS) entry which is preliminary data.</text>
</comment>
<dbReference type="EMBL" id="JBHUIP010000013">
    <property type="protein sequence ID" value="MFD2264318.1"/>
    <property type="molecule type" value="Genomic_DNA"/>
</dbReference>
<evidence type="ECO:0000313" key="3">
    <source>
        <dbReference type="EMBL" id="MFD2264318.1"/>
    </source>
</evidence>
<gene>
    <name evidence="3" type="ORF">ACFSM5_15550</name>
</gene>
<dbReference type="Pfam" id="PF09335">
    <property type="entry name" value="VTT_dom"/>
    <property type="match status" value="1"/>
</dbReference>
<dbReference type="PANTHER" id="PTHR42709:SF4">
    <property type="entry name" value="INNER MEMBRANE PROTEIN YQAA"/>
    <property type="match status" value="1"/>
</dbReference>
<feature type="transmembrane region" description="Helical" evidence="1">
    <location>
        <begin position="12"/>
        <end position="29"/>
    </location>
</feature>
<evidence type="ECO:0000313" key="4">
    <source>
        <dbReference type="Proteomes" id="UP001597295"/>
    </source>
</evidence>